<reference evidence="2 3" key="1">
    <citation type="submission" date="2018-08" db="EMBL/GenBank/DDBJ databases">
        <title>Genomic Encyclopedia of Type Strains, Phase IV (KMG-IV): sequencing the most valuable type-strain genomes for metagenomic binning, comparative biology and taxonomic classification.</title>
        <authorList>
            <person name="Goeker M."/>
        </authorList>
    </citation>
    <scope>NUCLEOTIDE SEQUENCE [LARGE SCALE GENOMIC DNA]</scope>
    <source>
        <strain evidence="2 3">DSM 25527</strain>
    </source>
</reference>
<protein>
    <recommendedName>
        <fullName evidence="1">DUF6438 domain-containing protein</fullName>
    </recommendedName>
</protein>
<dbReference type="EMBL" id="QXDC01000004">
    <property type="protein sequence ID" value="RIA37720.1"/>
    <property type="molecule type" value="Genomic_DNA"/>
</dbReference>
<dbReference type="AlphaFoldDB" id="A0A397NJM4"/>
<feature type="domain" description="DUF6438" evidence="1">
    <location>
        <begin position="31"/>
        <end position="142"/>
    </location>
</feature>
<evidence type="ECO:0000259" key="1">
    <source>
        <dbReference type="Pfam" id="PF20033"/>
    </source>
</evidence>
<dbReference type="RefSeq" id="WP_119036990.1">
    <property type="nucleotide sequence ID" value="NZ_QXDC01000004.1"/>
</dbReference>
<evidence type="ECO:0000313" key="2">
    <source>
        <dbReference type="EMBL" id="RIA37720.1"/>
    </source>
</evidence>
<dbReference type="PROSITE" id="PS51257">
    <property type="entry name" value="PROKAR_LIPOPROTEIN"/>
    <property type="match status" value="1"/>
</dbReference>
<gene>
    <name evidence="2" type="ORF">DFR49_3608</name>
</gene>
<keyword evidence="3" id="KW-1185">Reference proteome</keyword>
<comment type="caution">
    <text evidence="2">The sequence shown here is derived from an EMBL/GenBank/DDBJ whole genome shotgun (WGS) entry which is preliminary data.</text>
</comment>
<accession>A0A397NJM4</accession>
<dbReference type="OrthoDB" id="7172369at2"/>
<proteinExistence type="predicted"/>
<name>A0A397NJM4_9SPHN</name>
<dbReference type="InterPro" id="IPR045497">
    <property type="entry name" value="DUF6438"/>
</dbReference>
<organism evidence="2 3">
    <name type="scientific">Hephaestia caeni</name>
    <dbReference type="NCBI Taxonomy" id="645617"/>
    <lineage>
        <taxon>Bacteria</taxon>
        <taxon>Pseudomonadati</taxon>
        <taxon>Pseudomonadota</taxon>
        <taxon>Alphaproteobacteria</taxon>
        <taxon>Sphingomonadales</taxon>
        <taxon>Sphingomonadaceae</taxon>
        <taxon>Hephaestia</taxon>
    </lineage>
</organism>
<evidence type="ECO:0000313" key="3">
    <source>
        <dbReference type="Proteomes" id="UP000266568"/>
    </source>
</evidence>
<sequence>MRSILLLAPLIALAGCVAGGSPAPTPGDSATITYATQPCFGACPVYTVAVSPDGQGVFTGKRFTAVTGERTFTVPRDAYDRFAAALAPYRPENGEVRYEMGSDNCGMAPTDQPSADVTWTSVTGANGKLHFYYGCARENPDLAGALRSAPDLLPIGEMIGKR</sequence>
<dbReference type="Pfam" id="PF20033">
    <property type="entry name" value="DUF6438"/>
    <property type="match status" value="1"/>
</dbReference>
<dbReference type="Proteomes" id="UP000266568">
    <property type="component" value="Unassembled WGS sequence"/>
</dbReference>